<name>A0A2Z7CJ63_9LAMI</name>
<organism evidence="2 3">
    <name type="scientific">Dorcoceras hygrometricum</name>
    <dbReference type="NCBI Taxonomy" id="472368"/>
    <lineage>
        <taxon>Eukaryota</taxon>
        <taxon>Viridiplantae</taxon>
        <taxon>Streptophyta</taxon>
        <taxon>Embryophyta</taxon>
        <taxon>Tracheophyta</taxon>
        <taxon>Spermatophyta</taxon>
        <taxon>Magnoliopsida</taxon>
        <taxon>eudicotyledons</taxon>
        <taxon>Gunneridae</taxon>
        <taxon>Pentapetalae</taxon>
        <taxon>asterids</taxon>
        <taxon>lamiids</taxon>
        <taxon>Lamiales</taxon>
        <taxon>Gesneriaceae</taxon>
        <taxon>Didymocarpoideae</taxon>
        <taxon>Trichosporeae</taxon>
        <taxon>Loxocarpinae</taxon>
        <taxon>Dorcoceras</taxon>
    </lineage>
</organism>
<protein>
    <submittedName>
        <fullName evidence="2">Uncharacterized protein</fullName>
    </submittedName>
</protein>
<dbReference type="OrthoDB" id="1751168at2759"/>
<reference evidence="2 3" key="1">
    <citation type="journal article" date="2015" name="Proc. Natl. Acad. Sci. U.S.A.">
        <title>The resurrection genome of Boea hygrometrica: A blueprint for survival of dehydration.</title>
        <authorList>
            <person name="Xiao L."/>
            <person name="Yang G."/>
            <person name="Zhang L."/>
            <person name="Yang X."/>
            <person name="Zhao S."/>
            <person name="Ji Z."/>
            <person name="Zhou Q."/>
            <person name="Hu M."/>
            <person name="Wang Y."/>
            <person name="Chen M."/>
            <person name="Xu Y."/>
            <person name="Jin H."/>
            <person name="Xiao X."/>
            <person name="Hu G."/>
            <person name="Bao F."/>
            <person name="Hu Y."/>
            <person name="Wan P."/>
            <person name="Li L."/>
            <person name="Deng X."/>
            <person name="Kuang T."/>
            <person name="Xiang C."/>
            <person name="Zhu J.K."/>
            <person name="Oliver M.J."/>
            <person name="He Y."/>
        </authorList>
    </citation>
    <scope>NUCLEOTIDE SEQUENCE [LARGE SCALE GENOMIC DNA]</scope>
    <source>
        <strain evidence="3">cv. XS01</strain>
    </source>
</reference>
<dbReference type="Proteomes" id="UP000250235">
    <property type="component" value="Unassembled WGS sequence"/>
</dbReference>
<proteinExistence type="predicted"/>
<dbReference type="EMBL" id="KQ996878">
    <property type="protein sequence ID" value="KZV44564.1"/>
    <property type="molecule type" value="Genomic_DNA"/>
</dbReference>
<sequence length="482" mass="53993">MAASFYVNTMQVDFESVLAMEHTGLAKMFKSLEDIGLKRFLEASGSVYEVAVVEFFANAKVIARTIGLVGFLDIPSKTVAEMQMKFSGTDVPFRAPNKKKEMKMEYRLLHDIVAKTPCAKSGSFDVVTTEKFELMVAISDGLKVKWAQVLFQYLMAMVNMPTKQSQAGFRVLQQVNNTPLPIVLRRRLVRLRSWRRRLLRSQRTGRKRLFQQEEEEVVESMPVDARSQAAPAKSKSGTSSDEDSRPMAKLKKGGVNRKLVVEPSDSESNVSVPPVLIRKKNQTKKTKKVRPAAHQTASQPGPVLDIPAEADKTSTADGPEATMETTPEVEKKVDGASTTTKQECGNRTDMEPITNEGTIVVRSGPEQPDQHSITSASKGVHAPIQIKEINWVTHFLSKIDPAAKGKELLQFLARPNPLEEHYLMVLQGIREKVDHQIHLFDQLRRLQTGYRLNRVKSMSLVEAYAKIEDHLTTKPLLEPAFI</sequence>
<evidence type="ECO:0000313" key="2">
    <source>
        <dbReference type="EMBL" id="KZV44564.1"/>
    </source>
</evidence>
<evidence type="ECO:0000313" key="3">
    <source>
        <dbReference type="Proteomes" id="UP000250235"/>
    </source>
</evidence>
<feature type="region of interest" description="Disordered" evidence="1">
    <location>
        <begin position="213"/>
        <end position="354"/>
    </location>
</feature>
<evidence type="ECO:0000256" key="1">
    <source>
        <dbReference type="SAM" id="MobiDB-lite"/>
    </source>
</evidence>
<accession>A0A2Z7CJ63</accession>
<feature type="compositionally biased region" description="Basic residues" evidence="1">
    <location>
        <begin position="277"/>
        <end position="291"/>
    </location>
</feature>
<dbReference type="AlphaFoldDB" id="A0A2Z7CJ63"/>
<keyword evidence="3" id="KW-1185">Reference proteome</keyword>
<gene>
    <name evidence="2" type="ORF">F511_44218</name>
</gene>